<dbReference type="PANTHER" id="PTHR47354:SF1">
    <property type="entry name" value="CARNITINE MONOOXYGENASE REDUCTASE SUBUNIT"/>
    <property type="match status" value="1"/>
</dbReference>
<dbReference type="Gene3D" id="3.10.20.30">
    <property type="match status" value="1"/>
</dbReference>
<dbReference type="PROSITE" id="PS51085">
    <property type="entry name" value="2FE2S_FER_2"/>
    <property type="match status" value="1"/>
</dbReference>
<dbReference type="SUPFAM" id="SSF54292">
    <property type="entry name" value="2Fe-2S ferredoxin-like"/>
    <property type="match status" value="1"/>
</dbReference>
<evidence type="ECO:0000259" key="9">
    <source>
        <dbReference type="PROSITE" id="PS51384"/>
    </source>
</evidence>
<dbReference type="CDD" id="cd00207">
    <property type="entry name" value="fer2"/>
    <property type="match status" value="1"/>
</dbReference>
<evidence type="ECO:0000256" key="2">
    <source>
        <dbReference type="ARBA" id="ARBA00022630"/>
    </source>
</evidence>
<dbReference type="GO" id="GO:0046872">
    <property type="term" value="F:metal ion binding"/>
    <property type="evidence" value="ECO:0007669"/>
    <property type="project" value="UniProtKB-KW"/>
</dbReference>
<gene>
    <name evidence="10" type="ORF">AN216_06745</name>
</gene>
<dbReference type="GO" id="GO:0016491">
    <property type="term" value="F:oxidoreductase activity"/>
    <property type="evidence" value="ECO:0007669"/>
    <property type="project" value="UniProtKB-KW"/>
</dbReference>
<dbReference type="OrthoDB" id="502624at2"/>
<dbReference type="PATRIC" id="fig|1075402.3.peg.4142"/>
<comment type="cofactor">
    <cofactor evidence="1">
        <name>FAD</name>
        <dbReference type="ChEBI" id="CHEBI:57692"/>
    </cofactor>
</comment>
<name>A0A1E7KL39_9ACTN</name>
<dbReference type="SUPFAM" id="SSF63380">
    <property type="entry name" value="Riboflavin synthase domain-like"/>
    <property type="match status" value="1"/>
</dbReference>
<keyword evidence="3" id="KW-0001">2Fe-2S</keyword>
<dbReference type="InterPro" id="IPR006058">
    <property type="entry name" value="2Fe2S_fd_BS"/>
</dbReference>
<dbReference type="Proteomes" id="UP000176101">
    <property type="component" value="Unassembled WGS sequence"/>
</dbReference>
<feature type="domain" description="2Fe-2S ferredoxin-type" evidence="8">
    <location>
        <begin position="237"/>
        <end position="322"/>
    </location>
</feature>
<dbReference type="AlphaFoldDB" id="A0A1E7KL39"/>
<dbReference type="InterPro" id="IPR017927">
    <property type="entry name" value="FAD-bd_FR_type"/>
</dbReference>
<dbReference type="PRINTS" id="PR00409">
    <property type="entry name" value="PHDIOXRDTASE"/>
</dbReference>
<evidence type="ECO:0000313" key="11">
    <source>
        <dbReference type="Proteomes" id="UP000176101"/>
    </source>
</evidence>
<sequence length="322" mass="34741">MPALSDGASLRLRVARKTPLAGGVVLLELSATDDAELPRWGPGAHVELCLPSGLRRQYSLCGDPAARDTYTLGVLREETGRGGSAEVHDRLNVGDEIHSSPPRNHFPLVEAPDYVLLAGGIGITPLKAMAEELHRRGASWRLVYGGRNRRSMAFAELLTGRHPDRVTLVPEDEEGVPELTGIIETMSPGARLYCCGPPPMLAAATTACERAGLTDRLHLERFTAAEDTPDTSADTAFEVELRETGTSLTVAADQSLLEAVRAVRPDIDSSCQEGYCGTCETRVLDGRPEHRGTLMSPEEHEEEGTMLICVGRARSAKLVLEL</sequence>
<dbReference type="InterPro" id="IPR039261">
    <property type="entry name" value="FNR_nucleotide-bd"/>
</dbReference>
<keyword evidence="7" id="KW-0411">Iron-sulfur</keyword>
<dbReference type="SUPFAM" id="SSF52343">
    <property type="entry name" value="Ferredoxin reductase-like, C-terminal NADP-linked domain"/>
    <property type="match status" value="1"/>
</dbReference>
<dbReference type="PANTHER" id="PTHR47354">
    <property type="entry name" value="NADH OXIDOREDUCTASE HCR"/>
    <property type="match status" value="1"/>
</dbReference>
<dbReference type="InterPro" id="IPR001041">
    <property type="entry name" value="2Fe-2S_ferredoxin-type"/>
</dbReference>
<dbReference type="Gene3D" id="3.40.50.80">
    <property type="entry name" value="Nucleotide-binding domain of ferredoxin-NADP reductase (FNR) module"/>
    <property type="match status" value="1"/>
</dbReference>
<dbReference type="InterPro" id="IPR001433">
    <property type="entry name" value="OxRdtase_FAD/NAD-bd"/>
</dbReference>
<dbReference type="PROSITE" id="PS00197">
    <property type="entry name" value="2FE2S_FER_1"/>
    <property type="match status" value="1"/>
</dbReference>
<keyword evidence="4" id="KW-0479">Metal-binding</keyword>
<organism evidence="10 11">
    <name type="scientific">Streptomyces oceani</name>
    <dbReference type="NCBI Taxonomy" id="1075402"/>
    <lineage>
        <taxon>Bacteria</taxon>
        <taxon>Bacillati</taxon>
        <taxon>Actinomycetota</taxon>
        <taxon>Actinomycetes</taxon>
        <taxon>Kitasatosporales</taxon>
        <taxon>Streptomycetaceae</taxon>
        <taxon>Streptomyces</taxon>
    </lineage>
</organism>
<evidence type="ECO:0000256" key="7">
    <source>
        <dbReference type="ARBA" id="ARBA00023014"/>
    </source>
</evidence>
<dbReference type="Pfam" id="PF00111">
    <property type="entry name" value="Fer2"/>
    <property type="match status" value="1"/>
</dbReference>
<evidence type="ECO:0000256" key="3">
    <source>
        <dbReference type="ARBA" id="ARBA00022714"/>
    </source>
</evidence>
<evidence type="ECO:0000259" key="8">
    <source>
        <dbReference type="PROSITE" id="PS51085"/>
    </source>
</evidence>
<dbReference type="EMBL" id="LJGU01000113">
    <property type="protein sequence ID" value="OEV04594.1"/>
    <property type="molecule type" value="Genomic_DNA"/>
</dbReference>
<keyword evidence="6" id="KW-0408">Iron</keyword>
<dbReference type="InterPro" id="IPR036010">
    <property type="entry name" value="2Fe-2S_ferredoxin-like_sf"/>
</dbReference>
<evidence type="ECO:0000256" key="5">
    <source>
        <dbReference type="ARBA" id="ARBA00023002"/>
    </source>
</evidence>
<reference evidence="10 11" key="1">
    <citation type="journal article" date="2016" name="Front. Microbiol.">
        <title>Comparative Genomics Analysis of Streptomyces Species Reveals Their Adaptation to the Marine Environment and Their Diversity at the Genomic Level.</title>
        <authorList>
            <person name="Tian X."/>
            <person name="Zhang Z."/>
            <person name="Yang T."/>
            <person name="Chen M."/>
            <person name="Li J."/>
            <person name="Chen F."/>
            <person name="Yang J."/>
            <person name="Li W."/>
            <person name="Zhang B."/>
            <person name="Zhang Z."/>
            <person name="Wu J."/>
            <person name="Zhang C."/>
            <person name="Long L."/>
            <person name="Xiao J."/>
        </authorList>
    </citation>
    <scope>NUCLEOTIDE SEQUENCE [LARGE SCALE GENOMIC DNA]</scope>
    <source>
        <strain evidence="10 11">SCSIO 02100</strain>
    </source>
</reference>
<dbReference type="GO" id="GO:0051537">
    <property type="term" value="F:2 iron, 2 sulfur cluster binding"/>
    <property type="evidence" value="ECO:0007669"/>
    <property type="project" value="UniProtKB-KW"/>
</dbReference>
<keyword evidence="2" id="KW-0285">Flavoprotein</keyword>
<evidence type="ECO:0000256" key="6">
    <source>
        <dbReference type="ARBA" id="ARBA00023004"/>
    </source>
</evidence>
<evidence type="ECO:0000256" key="4">
    <source>
        <dbReference type="ARBA" id="ARBA00022723"/>
    </source>
</evidence>
<feature type="domain" description="FAD-binding FR-type" evidence="9">
    <location>
        <begin position="7"/>
        <end position="109"/>
    </location>
</feature>
<dbReference type="PROSITE" id="PS51384">
    <property type="entry name" value="FAD_FR"/>
    <property type="match status" value="1"/>
</dbReference>
<keyword evidence="5" id="KW-0560">Oxidoreductase</keyword>
<comment type="caution">
    <text evidence="10">The sequence shown here is derived from an EMBL/GenBank/DDBJ whole genome shotgun (WGS) entry which is preliminary data.</text>
</comment>
<dbReference type="RefSeq" id="WP_070195667.1">
    <property type="nucleotide sequence ID" value="NZ_LJGU01000113.1"/>
</dbReference>
<evidence type="ECO:0000313" key="10">
    <source>
        <dbReference type="EMBL" id="OEV04594.1"/>
    </source>
</evidence>
<dbReference type="STRING" id="1075402.AN216_06745"/>
<dbReference type="InterPro" id="IPR050415">
    <property type="entry name" value="MRET"/>
</dbReference>
<dbReference type="Gene3D" id="2.40.30.10">
    <property type="entry name" value="Translation factors"/>
    <property type="match status" value="1"/>
</dbReference>
<keyword evidence="11" id="KW-1185">Reference proteome</keyword>
<proteinExistence type="predicted"/>
<dbReference type="InterPro" id="IPR017938">
    <property type="entry name" value="Riboflavin_synthase-like_b-brl"/>
</dbReference>
<dbReference type="Pfam" id="PF00175">
    <property type="entry name" value="NAD_binding_1"/>
    <property type="match status" value="1"/>
</dbReference>
<dbReference type="InterPro" id="IPR012675">
    <property type="entry name" value="Beta-grasp_dom_sf"/>
</dbReference>
<accession>A0A1E7KL39</accession>
<dbReference type="CDD" id="cd06185">
    <property type="entry name" value="PDR_like"/>
    <property type="match status" value="1"/>
</dbReference>
<evidence type="ECO:0000256" key="1">
    <source>
        <dbReference type="ARBA" id="ARBA00001974"/>
    </source>
</evidence>
<protein>
    <submittedName>
        <fullName evidence="10">Ferredoxin</fullName>
    </submittedName>
</protein>